<organism evidence="1 2">
    <name type="scientific">Sphingomonas immobilis</name>
    <dbReference type="NCBI Taxonomy" id="3063997"/>
    <lineage>
        <taxon>Bacteria</taxon>
        <taxon>Pseudomonadati</taxon>
        <taxon>Pseudomonadota</taxon>
        <taxon>Alphaproteobacteria</taxon>
        <taxon>Sphingomonadales</taxon>
        <taxon>Sphingomonadaceae</taxon>
        <taxon>Sphingomonas</taxon>
    </lineage>
</organism>
<dbReference type="EMBL" id="JAUQSZ010000010">
    <property type="protein sequence ID" value="MDO7843623.1"/>
    <property type="molecule type" value="Genomic_DNA"/>
</dbReference>
<reference evidence="1" key="1">
    <citation type="submission" date="2023-07" db="EMBL/GenBank/DDBJ databases">
        <authorList>
            <person name="Kim M.K."/>
        </authorList>
    </citation>
    <scope>NUCLEOTIDE SEQUENCE</scope>
    <source>
        <strain evidence="1">CA1-15</strain>
    </source>
</reference>
<dbReference type="RefSeq" id="WP_304562078.1">
    <property type="nucleotide sequence ID" value="NZ_JAUQSZ010000010.1"/>
</dbReference>
<evidence type="ECO:0000313" key="2">
    <source>
        <dbReference type="Proteomes" id="UP001176468"/>
    </source>
</evidence>
<dbReference type="Proteomes" id="UP001176468">
    <property type="component" value="Unassembled WGS sequence"/>
</dbReference>
<gene>
    <name evidence="1" type="ORF">Q5H94_14915</name>
</gene>
<comment type="caution">
    <text evidence="1">The sequence shown here is derived from an EMBL/GenBank/DDBJ whole genome shotgun (WGS) entry which is preliminary data.</text>
</comment>
<proteinExistence type="predicted"/>
<protein>
    <submittedName>
        <fullName evidence="1">Uncharacterized protein</fullName>
    </submittedName>
</protein>
<name>A0ABT9A1B6_9SPHN</name>
<accession>A0ABT9A1B6</accession>
<sequence length="372" mass="41181">MSRPQLLPPGVVPTKSTDLYSDVSDPFSWGLRPEQDHILTGPLPEDPSAIETLNVWFFDSARNIAFNIHPILQSGSMFAMVTVFLPDGRILRQRADEAALSDNPQIARSKHVELICDVPFRKWTYAIEDLPVWATDKEALVAGVITDETATTTVTLVAQATMVAPIYMQGGLLPEAAEAVAGEAGLWLAARLPAGMSSESYRFDQMFHAMGHLRFEGKSYDFDGYGLRGHVRGVRKLGGMAGHTWLAGVFPSGTAFGIQTFPRPDGGFFFSEGYVYKDGIMYPNRVLDAPRMSYDPDQGDYAIELACDQLGLTRIVGRDKRLFWWSMPAWGTTHAPRWGIDPEATMVMRQAVTEYTLDGETGYGMNERSGPR</sequence>
<evidence type="ECO:0000313" key="1">
    <source>
        <dbReference type="EMBL" id="MDO7843623.1"/>
    </source>
</evidence>
<keyword evidence="2" id="KW-1185">Reference proteome</keyword>